<organism evidence="1 2">
    <name type="scientific">Irpex rosettiformis</name>
    <dbReference type="NCBI Taxonomy" id="378272"/>
    <lineage>
        <taxon>Eukaryota</taxon>
        <taxon>Fungi</taxon>
        <taxon>Dikarya</taxon>
        <taxon>Basidiomycota</taxon>
        <taxon>Agaricomycotina</taxon>
        <taxon>Agaricomycetes</taxon>
        <taxon>Polyporales</taxon>
        <taxon>Irpicaceae</taxon>
        <taxon>Irpex</taxon>
    </lineage>
</organism>
<name>A0ACB8TR17_9APHY</name>
<dbReference type="Proteomes" id="UP001055072">
    <property type="component" value="Unassembled WGS sequence"/>
</dbReference>
<evidence type="ECO:0000313" key="1">
    <source>
        <dbReference type="EMBL" id="KAI0084492.1"/>
    </source>
</evidence>
<evidence type="ECO:0000313" key="2">
    <source>
        <dbReference type="Proteomes" id="UP001055072"/>
    </source>
</evidence>
<comment type="caution">
    <text evidence="1">The sequence shown here is derived from an EMBL/GenBank/DDBJ whole genome shotgun (WGS) entry which is preliminary data.</text>
</comment>
<accession>A0ACB8TR17</accession>
<gene>
    <name evidence="1" type="ORF">BDY19DRAFT_533971</name>
</gene>
<keyword evidence="2" id="KW-1185">Reference proteome</keyword>
<dbReference type="EMBL" id="MU274942">
    <property type="protein sequence ID" value="KAI0084492.1"/>
    <property type="molecule type" value="Genomic_DNA"/>
</dbReference>
<protein>
    <submittedName>
        <fullName evidence="1">Uncharacterized protein</fullName>
    </submittedName>
</protein>
<proteinExistence type="predicted"/>
<reference evidence="1" key="1">
    <citation type="journal article" date="2021" name="Environ. Microbiol.">
        <title>Gene family expansions and transcriptome signatures uncover fungal adaptations to wood decay.</title>
        <authorList>
            <person name="Hage H."/>
            <person name="Miyauchi S."/>
            <person name="Viragh M."/>
            <person name="Drula E."/>
            <person name="Min B."/>
            <person name="Chaduli D."/>
            <person name="Navarro D."/>
            <person name="Favel A."/>
            <person name="Norest M."/>
            <person name="Lesage-Meessen L."/>
            <person name="Balint B."/>
            <person name="Merenyi Z."/>
            <person name="de Eugenio L."/>
            <person name="Morin E."/>
            <person name="Martinez A.T."/>
            <person name="Baldrian P."/>
            <person name="Stursova M."/>
            <person name="Martinez M.J."/>
            <person name="Novotny C."/>
            <person name="Magnuson J.K."/>
            <person name="Spatafora J.W."/>
            <person name="Maurice S."/>
            <person name="Pangilinan J."/>
            <person name="Andreopoulos W."/>
            <person name="LaButti K."/>
            <person name="Hundley H."/>
            <person name="Na H."/>
            <person name="Kuo A."/>
            <person name="Barry K."/>
            <person name="Lipzen A."/>
            <person name="Henrissat B."/>
            <person name="Riley R."/>
            <person name="Ahrendt S."/>
            <person name="Nagy L.G."/>
            <person name="Grigoriev I.V."/>
            <person name="Martin F."/>
            <person name="Rosso M.N."/>
        </authorList>
    </citation>
    <scope>NUCLEOTIDE SEQUENCE</scope>
    <source>
        <strain evidence="1">CBS 384.51</strain>
    </source>
</reference>
<sequence length="417" mass="47565">MSHITSSNRPRGGGQGKGGARRQENNKIYAYPLPLLFSPPPRTTVSLATSRVLGIFGSSNIQVENPHCEGVLDRATKSVWVTNKKDAMILWRRGFFGKGDLSRSEPSWHTRQVNAHREAAASAGKTLTSEEIREKRRAERIQFKLDRARAMAQAAEEAEIAFKEGRQANTVSIPSGATWKPQQSTQEPSTTEQTLVSKVMPEVEEDEDKIKEEEPLEDIEHLQLTLQETFFLIWNFDCLTVRDPLYDKRLTLKEIWQTLQEVYYPSLPSSSLKLLHSYANRFDNQFLVSYVAYHHYRSLGWVVKGGIKFCVDLLLYKRGPVFQHAEFGVVVIPVYEDPEDQITSPFRLNNVEPFTWSWLSTINRVNAQVQKTLILTYVTIPARSRVDAALVSSPACLAHYSVRDVVLRRFIPARMRD</sequence>